<dbReference type="OrthoDB" id="9795776at2"/>
<dbReference type="InterPro" id="IPR052021">
    <property type="entry name" value="Type-I_RS_S_subunit"/>
</dbReference>
<evidence type="ECO:0000256" key="1">
    <source>
        <dbReference type="ARBA" id="ARBA00010923"/>
    </source>
</evidence>
<proteinExistence type="inferred from homology"/>
<dbReference type="PANTHER" id="PTHR30408:SF12">
    <property type="entry name" value="TYPE I RESTRICTION ENZYME MJAVIII SPECIFICITY SUBUNIT"/>
    <property type="match status" value="1"/>
</dbReference>
<accession>A0A430AT70</accession>
<feature type="coiled-coil region" evidence="4">
    <location>
        <begin position="369"/>
        <end position="396"/>
    </location>
</feature>
<sequence length="399" mass="45378">MTKKIKNSPQIRFNGFTDAWKQRKLGEIADRYDNLRIPITASKRIKGTIPYFGANGIQDYVEGYTHEGEFILIAEDGANDIRNYPVHYVSGKVWVNNHAHVIKAIADISDNRYLMNFIKQMNLVPFLVGGGRAKLNSETMMKLKIKLPSYNEQVKIGSFFKQLDDTIALHQRKYDLLIKMKKSYLQKMFPKKGESKPEIRFSGFTDAWEQRKLGEVINGQYNGQTPSRAKASFWNGDINWLSSGELNRGTVTTTIEKITEQGKKNANLKMVPRDTFVLAITGLEAAGTRGNCAILGIDTTLNQSCMALFPDEKLLDSSFLFHWYRKVGEEYGLQYTQGTKQQSYNAELIKILPIVLPSVKEQLAISSFLSKLDDTIALHQRELNSLKTLKKSLLQKMFV</sequence>
<keyword evidence="7" id="KW-1185">Reference proteome</keyword>
<dbReference type="AlphaFoldDB" id="A0A430AT70"/>
<evidence type="ECO:0000256" key="4">
    <source>
        <dbReference type="SAM" id="Coils"/>
    </source>
</evidence>
<reference evidence="6 7" key="1">
    <citation type="submission" date="2017-05" db="EMBL/GenBank/DDBJ databases">
        <title>Vagococcus spp. assemblies.</title>
        <authorList>
            <person name="Gulvik C.A."/>
        </authorList>
    </citation>
    <scope>NUCLEOTIDE SEQUENCE [LARGE SCALE GENOMIC DNA]</scope>
    <source>
        <strain evidence="6 7">CCUG 51432</strain>
    </source>
</reference>
<dbReference type="InterPro" id="IPR044946">
    <property type="entry name" value="Restrct_endonuc_typeI_TRD_sf"/>
</dbReference>
<dbReference type="Gene3D" id="1.10.287.1120">
    <property type="entry name" value="Bipartite methylase S protein"/>
    <property type="match status" value="1"/>
</dbReference>
<protein>
    <recommendedName>
        <fullName evidence="5">Type I restriction modification DNA specificity domain-containing protein</fullName>
    </recommendedName>
</protein>
<evidence type="ECO:0000256" key="3">
    <source>
        <dbReference type="ARBA" id="ARBA00023125"/>
    </source>
</evidence>
<dbReference type="Pfam" id="PF01420">
    <property type="entry name" value="Methylase_S"/>
    <property type="match status" value="2"/>
</dbReference>
<comment type="similarity">
    <text evidence="1">Belongs to the type-I restriction system S methylase family.</text>
</comment>
<dbReference type="Proteomes" id="UP000287605">
    <property type="component" value="Unassembled WGS sequence"/>
</dbReference>
<evidence type="ECO:0000313" key="6">
    <source>
        <dbReference type="EMBL" id="RSU11269.1"/>
    </source>
</evidence>
<organism evidence="6 7">
    <name type="scientific">Vagococcus elongatus</name>
    <dbReference type="NCBI Taxonomy" id="180344"/>
    <lineage>
        <taxon>Bacteria</taxon>
        <taxon>Bacillati</taxon>
        <taxon>Bacillota</taxon>
        <taxon>Bacilli</taxon>
        <taxon>Lactobacillales</taxon>
        <taxon>Enterococcaceae</taxon>
        <taxon>Vagococcus</taxon>
    </lineage>
</organism>
<dbReference type="SUPFAM" id="SSF116734">
    <property type="entry name" value="DNA methylase specificity domain"/>
    <property type="match status" value="2"/>
</dbReference>
<keyword evidence="2" id="KW-0680">Restriction system</keyword>
<gene>
    <name evidence="6" type="ORF">CBF29_08145</name>
</gene>
<dbReference type="Gene3D" id="3.90.220.20">
    <property type="entry name" value="DNA methylase specificity domains"/>
    <property type="match status" value="2"/>
</dbReference>
<dbReference type="GO" id="GO:0009307">
    <property type="term" value="P:DNA restriction-modification system"/>
    <property type="evidence" value="ECO:0007669"/>
    <property type="project" value="UniProtKB-KW"/>
</dbReference>
<evidence type="ECO:0000259" key="5">
    <source>
        <dbReference type="Pfam" id="PF01420"/>
    </source>
</evidence>
<dbReference type="CDD" id="cd17262">
    <property type="entry name" value="RMtype1_S_Aco12261I-TRD2-CR2"/>
    <property type="match status" value="1"/>
</dbReference>
<keyword evidence="4" id="KW-0175">Coiled coil</keyword>
<dbReference type="InterPro" id="IPR000055">
    <property type="entry name" value="Restrct_endonuc_typeI_TRD"/>
</dbReference>
<comment type="caution">
    <text evidence="6">The sequence shown here is derived from an EMBL/GenBank/DDBJ whole genome shotgun (WGS) entry which is preliminary data.</text>
</comment>
<name>A0A430AT70_9ENTE</name>
<dbReference type="CDD" id="cd17271">
    <property type="entry name" value="RMtype1_S_NmaSCMORF606P_TRD2-CR2_like"/>
    <property type="match status" value="1"/>
</dbReference>
<dbReference type="EMBL" id="NGKA01000011">
    <property type="protein sequence ID" value="RSU11269.1"/>
    <property type="molecule type" value="Genomic_DNA"/>
</dbReference>
<feature type="domain" description="Type I restriction modification DNA specificity" evidence="5">
    <location>
        <begin position="207"/>
        <end position="387"/>
    </location>
</feature>
<keyword evidence="3" id="KW-0238">DNA-binding</keyword>
<evidence type="ECO:0000313" key="7">
    <source>
        <dbReference type="Proteomes" id="UP000287605"/>
    </source>
</evidence>
<evidence type="ECO:0000256" key="2">
    <source>
        <dbReference type="ARBA" id="ARBA00022747"/>
    </source>
</evidence>
<feature type="domain" description="Type I restriction modification DNA specificity" evidence="5">
    <location>
        <begin position="19"/>
        <end position="175"/>
    </location>
</feature>
<dbReference type="RefSeq" id="WP_126809269.1">
    <property type="nucleotide sequence ID" value="NZ_NGKA01000011.1"/>
</dbReference>
<dbReference type="GO" id="GO:0003677">
    <property type="term" value="F:DNA binding"/>
    <property type="evidence" value="ECO:0007669"/>
    <property type="project" value="UniProtKB-KW"/>
</dbReference>
<dbReference type="PANTHER" id="PTHR30408">
    <property type="entry name" value="TYPE-1 RESTRICTION ENZYME ECOKI SPECIFICITY PROTEIN"/>
    <property type="match status" value="1"/>
</dbReference>